<gene>
    <name evidence="3" type="ORF">BCR41DRAFT_390369</name>
</gene>
<dbReference type="InterPro" id="IPR036526">
    <property type="entry name" value="C-N_Hydrolase_sf"/>
</dbReference>
<dbReference type="Gene3D" id="3.60.110.10">
    <property type="entry name" value="Carbon-nitrogen hydrolase"/>
    <property type="match status" value="1"/>
</dbReference>
<feature type="region of interest" description="Disordered" evidence="1">
    <location>
        <begin position="194"/>
        <end position="238"/>
    </location>
</feature>
<evidence type="ECO:0000313" key="4">
    <source>
        <dbReference type="Proteomes" id="UP000193648"/>
    </source>
</evidence>
<dbReference type="SUPFAM" id="SSF56317">
    <property type="entry name" value="Carbon-nitrogen hydrolase"/>
    <property type="match status" value="1"/>
</dbReference>
<protein>
    <submittedName>
        <fullName evidence="3">Carbon-nitrogen hydrolase</fullName>
    </submittedName>
</protein>
<dbReference type="GO" id="GO:0030163">
    <property type="term" value="P:protein catabolic process"/>
    <property type="evidence" value="ECO:0007669"/>
    <property type="project" value="TreeGrafter"/>
</dbReference>
<evidence type="ECO:0000313" key="3">
    <source>
        <dbReference type="EMBL" id="ORY99801.1"/>
    </source>
</evidence>
<dbReference type="InterPro" id="IPR003010">
    <property type="entry name" value="C-N_Hydrolase"/>
</dbReference>
<dbReference type="GO" id="GO:0008418">
    <property type="term" value="F:protein-N-terminal asparagine amidohydrolase activity"/>
    <property type="evidence" value="ECO:0007669"/>
    <property type="project" value="InterPro"/>
</dbReference>
<dbReference type="EMBL" id="MCFF01000065">
    <property type="protein sequence ID" value="ORY99801.1"/>
    <property type="molecule type" value="Genomic_DNA"/>
</dbReference>
<keyword evidence="3" id="KW-0378">Hydrolase</keyword>
<comment type="caution">
    <text evidence="3">The sequence shown here is derived from an EMBL/GenBank/DDBJ whole genome shotgun (WGS) entry which is preliminary data.</text>
</comment>
<accession>A0A1Y2GBH4</accession>
<evidence type="ECO:0000259" key="2">
    <source>
        <dbReference type="PROSITE" id="PS50263"/>
    </source>
</evidence>
<dbReference type="GeneID" id="33570058"/>
<feature type="domain" description="CN hydrolase" evidence="2">
    <location>
        <begin position="1"/>
        <end position="318"/>
    </location>
</feature>
<dbReference type="FunCoup" id="A0A1Y2GBH4">
    <property type="interactions" value="7"/>
</dbReference>
<reference evidence="3 4" key="1">
    <citation type="submission" date="2016-07" db="EMBL/GenBank/DDBJ databases">
        <title>Pervasive Adenine N6-methylation of Active Genes in Fungi.</title>
        <authorList>
            <consortium name="DOE Joint Genome Institute"/>
            <person name="Mondo S.J."/>
            <person name="Dannebaum R.O."/>
            <person name="Kuo R.C."/>
            <person name="Labutti K."/>
            <person name="Haridas S."/>
            <person name="Kuo A."/>
            <person name="Salamov A."/>
            <person name="Ahrendt S.R."/>
            <person name="Lipzen A."/>
            <person name="Sullivan W."/>
            <person name="Andreopoulos W.B."/>
            <person name="Clum A."/>
            <person name="Lindquist E."/>
            <person name="Daum C."/>
            <person name="Ramamoorthy G.K."/>
            <person name="Gryganskyi A."/>
            <person name="Culley D."/>
            <person name="Magnuson J.K."/>
            <person name="James T.Y."/>
            <person name="O'Malley M.A."/>
            <person name="Stajich J.E."/>
            <person name="Spatafora J.W."/>
            <person name="Visel A."/>
            <person name="Grigoriev I.V."/>
        </authorList>
    </citation>
    <scope>NUCLEOTIDE SEQUENCE [LARGE SCALE GENOMIC DNA]</scope>
    <source>
        <strain evidence="3 4">NRRL 3116</strain>
    </source>
</reference>
<organism evidence="3 4">
    <name type="scientific">Lobosporangium transversale</name>
    <dbReference type="NCBI Taxonomy" id="64571"/>
    <lineage>
        <taxon>Eukaryota</taxon>
        <taxon>Fungi</taxon>
        <taxon>Fungi incertae sedis</taxon>
        <taxon>Mucoromycota</taxon>
        <taxon>Mortierellomycotina</taxon>
        <taxon>Mortierellomycetes</taxon>
        <taxon>Mortierellales</taxon>
        <taxon>Mortierellaceae</taxon>
        <taxon>Lobosporangium</taxon>
    </lineage>
</organism>
<keyword evidence="4" id="KW-1185">Reference proteome</keyword>
<dbReference type="PANTHER" id="PTHR11750">
    <property type="entry name" value="PROTEIN N-TERMINAL AMIDASE"/>
    <property type="match status" value="1"/>
</dbReference>
<sequence length="318" mass="36063">MKIVCLQLEPVLGKVQRNIDHATKMIEHLKPEDVDVLVLPEMAFTGYVFTSKDHIRPFLEDAENGPSVLWAKSQAQRLNAHVQVGYPEKRTVTKDGQAIEEYYNSICFISPAGALLTTYAKHFLYYTDENWAEEGPGFMSMHVDGMGQVGFGICMDVNPYRFKADFSDYEFATFHCDKSSQLILCSMAWNSGEEAPKKEKKTPPSRKPDGDWEVEGDDKEEWEDIEEEEEEEEGEEEKAEMLKYHTIKYWAVRMEPFYEKSLANMPNNEAYVVIANRIGIESGNMFVGSSCVLKLKASGPELMGALPANKEGLLQVDI</sequence>
<dbReference type="Proteomes" id="UP000193648">
    <property type="component" value="Unassembled WGS sequence"/>
</dbReference>
<dbReference type="InterPro" id="IPR039703">
    <property type="entry name" value="Nta1"/>
</dbReference>
<name>A0A1Y2GBH4_9FUNG</name>
<dbReference type="RefSeq" id="XP_021876035.1">
    <property type="nucleotide sequence ID" value="XM_022028215.1"/>
</dbReference>
<proteinExistence type="predicted"/>
<dbReference type="OrthoDB" id="201515at2759"/>
<dbReference type="InParanoid" id="A0A1Y2GBH4"/>
<dbReference type="PANTHER" id="PTHR11750:SF26">
    <property type="entry name" value="PROTEIN N-TERMINAL AMIDASE"/>
    <property type="match status" value="1"/>
</dbReference>
<dbReference type="Pfam" id="PF00795">
    <property type="entry name" value="CN_hydrolase"/>
    <property type="match status" value="1"/>
</dbReference>
<feature type="compositionally biased region" description="Acidic residues" evidence="1">
    <location>
        <begin position="211"/>
        <end position="238"/>
    </location>
</feature>
<dbReference type="GO" id="GO:0070773">
    <property type="term" value="F:protein-N-terminal glutamine amidohydrolase activity"/>
    <property type="evidence" value="ECO:0007669"/>
    <property type="project" value="InterPro"/>
</dbReference>
<evidence type="ECO:0000256" key="1">
    <source>
        <dbReference type="SAM" id="MobiDB-lite"/>
    </source>
</evidence>
<dbReference type="AlphaFoldDB" id="A0A1Y2GBH4"/>
<dbReference type="STRING" id="64571.A0A1Y2GBH4"/>
<dbReference type="PROSITE" id="PS50263">
    <property type="entry name" value="CN_HYDROLASE"/>
    <property type="match status" value="1"/>
</dbReference>